<dbReference type="EMBL" id="JABJRC010000001">
    <property type="protein sequence ID" value="NOL39157.1"/>
    <property type="molecule type" value="Genomic_DNA"/>
</dbReference>
<feature type="region of interest" description="Disordered" evidence="1">
    <location>
        <begin position="280"/>
        <end position="308"/>
    </location>
</feature>
<evidence type="ECO:0000313" key="4">
    <source>
        <dbReference type="EMBL" id="NOL39157.1"/>
    </source>
</evidence>
<comment type="caution">
    <text evidence="4">The sequence shown here is derived from an EMBL/GenBank/DDBJ whole genome shotgun (WGS) entry which is preliminary data.</text>
</comment>
<feature type="signal peptide" evidence="2">
    <location>
        <begin position="1"/>
        <end position="22"/>
    </location>
</feature>
<reference evidence="4 5" key="1">
    <citation type="submission" date="2020-05" db="EMBL/GenBank/DDBJ databases">
        <title>Genome sequence of Kribbella sandramycini ATCC 39419.</title>
        <authorList>
            <person name="Maclea K.S."/>
            <person name="Fair J.L."/>
        </authorList>
    </citation>
    <scope>NUCLEOTIDE SEQUENCE [LARGE SCALE GENOMIC DNA]</scope>
    <source>
        <strain evidence="4 5">ATCC 39419</strain>
    </source>
</reference>
<evidence type="ECO:0000256" key="1">
    <source>
        <dbReference type="SAM" id="MobiDB-lite"/>
    </source>
</evidence>
<dbReference type="RefSeq" id="WP_171670699.1">
    <property type="nucleotide sequence ID" value="NZ_BAAAGT010000007.1"/>
</dbReference>
<dbReference type="AlphaFoldDB" id="A0A7Y4KUZ9"/>
<evidence type="ECO:0000313" key="6">
    <source>
        <dbReference type="Proteomes" id="UP000553957"/>
    </source>
</evidence>
<evidence type="ECO:0000313" key="3">
    <source>
        <dbReference type="EMBL" id="MBB6568250.1"/>
    </source>
</evidence>
<reference evidence="3 6" key="2">
    <citation type="submission" date="2020-08" db="EMBL/GenBank/DDBJ databases">
        <title>Sequencing the genomes of 1000 actinobacteria strains.</title>
        <authorList>
            <person name="Klenk H.-P."/>
        </authorList>
    </citation>
    <scope>NUCLEOTIDE SEQUENCE [LARGE SCALE GENOMIC DNA]</scope>
    <source>
        <strain evidence="3 6">DSM 15626</strain>
    </source>
</reference>
<name>A0A7Y4KUZ9_9ACTN</name>
<evidence type="ECO:0000313" key="5">
    <source>
        <dbReference type="Proteomes" id="UP000534306"/>
    </source>
</evidence>
<feature type="chain" id="PRO_5036217535" evidence="2">
    <location>
        <begin position="23"/>
        <end position="337"/>
    </location>
</feature>
<sequence length="337" mass="35843">MRRLLVSGVALVLGAMPVTASAARSGEGPCRRETVAGIPGMYAVAIQQTDPTGRFQVGYAKATARGESRLVLWRDGTPLDQGPVGGLDAGWLDVNARGQVAGNGRVGGVDKLWRWSQTGGLEPLPLPANTTDGAVMAINGRGEMAGAAWAGEDPVAVAWSADKTLRVLATPAGFTRAHAYDIDGDGTVVGEVWDWDREGAGWRARRAIAWAPDGSWRLLPRGSSDRAHSYARVIRDGAVLGVTSGDDTFSWVERNGTLTRVGELYPTLLGINSTGAILTDSDVRTPGGTPRKLPEIDGADPMDGGSYPTGITDTDLVYGYDWLDGDRRLMPVRWDCR</sequence>
<gene>
    <name evidence="3" type="ORF">HNR71_003887</name>
    <name evidence="4" type="ORF">HPO96_02755</name>
</gene>
<dbReference type="EMBL" id="JACHKF010000001">
    <property type="protein sequence ID" value="MBB6568250.1"/>
    <property type="molecule type" value="Genomic_DNA"/>
</dbReference>
<keyword evidence="2" id="KW-0732">Signal</keyword>
<proteinExistence type="predicted"/>
<keyword evidence="5" id="KW-1185">Reference proteome</keyword>
<evidence type="ECO:0000256" key="2">
    <source>
        <dbReference type="SAM" id="SignalP"/>
    </source>
</evidence>
<accession>A0A7Y4KUZ9</accession>
<organism evidence="4 5">
    <name type="scientific">Kribbella sandramycini</name>
    <dbReference type="NCBI Taxonomy" id="60450"/>
    <lineage>
        <taxon>Bacteria</taxon>
        <taxon>Bacillati</taxon>
        <taxon>Actinomycetota</taxon>
        <taxon>Actinomycetes</taxon>
        <taxon>Propionibacteriales</taxon>
        <taxon>Kribbellaceae</taxon>
        <taxon>Kribbella</taxon>
    </lineage>
</organism>
<dbReference type="Proteomes" id="UP000553957">
    <property type="component" value="Unassembled WGS sequence"/>
</dbReference>
<dbReference type="Proteomes" id="UP000534306">
    <property type="component" value="Unassembled WGS sequence"/>
</dbReference>
<protein>
    <submittedName>
        <fullName evidence="3">Putative membrane protein</fullName>
    </submittedName>
</protein>